<feature type="compositionally biased region" description="Gly residues" evidence="1">
    <location>
        <begin position="470"/>
        <end position="482"/>
    </location>
</feature>
<feature type="signal peptide" evidence="3">
    <location>
        <begin position="1"/>
        <end position="20"/>
    </location>
</feature>
<keyword evidence="2" id="KW-0472">Membrane</keyword>
<sequence length="661" mass="67461">MIAALVVSALLALPAVPAQADPPEVQITALSSGTLTSGQKATLKFRVTNKNAKMPPDNKDSVTIQVGSSFGELTCEGQCDFTDEIDREASKEYTVTLVAGTVEAGQTKSGQVRITARIGGDQGQASRDVTVRGPQPEVQTVKEVSGKVVDAKGDPVGGAIVGLLDSQQRPYSTTTNNTGNFRFTSSTGPITPGAIEIGASKDGEREVKTINARAGQSVTNLKLTLKLNAQPTASATPEATPEATEEAEATPEATEEGAQAAPQNASNEDSGGFGSWLLIIVGGLFVAVGVGTIVLLWMRRKEQGDGGDPADAIPPTRSGGGGYRGMDDQTRIVPRAAAGAGPTAGGPSLADAPTMMHNRPLVDDEFPDPYGAPLPTQQPTGPDYSAAADNWAGSGYGSSASGGRYDDAAPTQAGYGYGNAPASGGGGYGNTPAAGGGYGNAPASGGGGYGNAPASGGGGYGNRDYGAQSGGGYQGAQSGGYGERYDEPTGRYTGATEQYVAPADPYATGAYSAGDSGRGYGQDQSYGRGQEQTGGYGQGGGYGSGTSTGGYDSGQGYGSEQGYRSGGYGQRDYGAAPADSGGYDRTGGYDQPAGGGYDQRGGYDRTPEQRGGYDRTPEQRGGYDNRYEEGGYYGAPPQGEPDQQPPQHDRSSRRSLNWLDD</sequence>
<evidence type="ECO:0000313" key="5">
    <source>
        <dbReference type="Proteomes" id="UP000823521"/>
    </source>
</evidence>
<organism evidence="4 5">
    <name type="scientific">Micromonospora echinofusca</name>
    <dbReference type="NCBI Taxonomy" id="47858"/>
    <lineage>
        <taxon>Bacteria</taxon>
        <taxon>Bacillati</taxon>
        <taxon>Actinomycetota</taxon>
        <taxon>Actinomycetes</taxon>
        <taxon>Micromonosporales</taxon>
        <taxon>Micromonosporaceae</taxon>
        <taxon>Micromonospora</taxon>
    </lineage>
</organism>
<keyword evidence="2" id="KW-0812">Transmembrane</keyword>
<evidence type="ECO:0000256" key="1">
    <source>
        <dbReference type="SAM" id="MobiDB-lite"/>
    </source>
</evidence>
<feature type="region of interest" description="Disordered" evidence="1">
    <location>
        <begin position="231"/>
        <end position="269"/>
    </location>
</feature>
<dbReference type="Proteomes" id="UP000823521">
    <property type="component" value="Unassembled WGS sequence"/>
</dbReference>
<protein>
    <submittedName>
        <fullName evidence="4">DUF1416 domain-containing protein</fullName>
    </submittedName>
</protein>
<keyword evidence="2" id="KW-1133">Transmembrane helix</keyword>
<accession>A0ABS3VLJ9</accession>
<dbReference type="Pfam" id="PF13620">
    <property type="entry name" value="CarboxypepD_reg"/>
    <property type="match status" value="1"/>
</dbReference>
<evidence type="ECO:0000256" key="3">
    <source>
        <dbReference type="SAM" id="SignalP"/>
    </source>
</evidence>
<dbReference type="SUPFAM" id="SSF49464">
    <property type="entry name" value="Carboxypeptidase regulatory domain-like"/>
    <property type="match status" value="1"/>
</dbReference>
<dbReference type="Gene3D" id="2.60.40.1120">
    <property type="entry name" value="Carboxypeptidase-like, regulatory domain"/>
    <property type="match status" value="1"/>
</dbReference>
<feature type="compositionally biased region" description="Low complexity" evidence="1">
    <location>
        <begin position="172"/>
        <end position="187"/>
    </location>
</feature>
<gene>
    <name evidence="4" type="ORF">GSF22_04975</name>
</gene>
<keyword evidence="5" id="KW-1185">Reference proteome</keyword>
<name>A0ABS3VLJ9_MICEH</name>
<feature type="compositionally biased region" description="Acidic residues" evidence="1">
    <location>
        <begin position="243"/>
        <end position="255"/>
    </location>
</feature>
<feature type="region of interest" description="Disordered" evidence="1">
    <location>
        <begin position="506"/>
        <end position="661"/>
    </location>
</feature>
<keyword evidence="3" id="KW-0732">Signal</keyword>
<feature type="compositionally biased region" description="Low complexity" evidence="1">
    <location>
        <begin position="336"/>
        <end position="347"/>
    </location>
</feature>
<dbReference type="InterPro" id="IPR008969">
    <property type="entry name" value="CarboxyPept-like_regulatory"/>
</dbReference>
<feature type="region of interest" description="Disordered" evidence="1">
    <location>
        <begin position="170"/>
        <end position="189"/>
    </location>
</feature>
<feature type="compositionally biased region" description="Low complexity" evidence="1">
    <location>
        <begin position="231"/>
        <end position="242"/>
    </location>
</feature>
<feature type="compositionally biased region" description="Basic and acidic residues" evidence="1">
    <location>
        <begin position="601"/>
        <end position="629"/>
    </location>
</feature>
<proteinExistence type="predicted"/>
<feature type="compositionally biased region" description="Low complexity" evidence="1">
    <location>
        <begin position="636"/>
        <end position="646"/>
    </location>
</feature>
<feature type="region of interest" description="Disordered" evidence="1">
    <location>
        <begin position="470"/>
        <end position="490"/>
    </location>
</feature>
<reference evidence="4 5" key="1">
    <citation type="submission" date="2019-12" db="EMBL/GenBank/DDBJ databases">
        <title>Whole genome sequencing of endophytic Actinobacterium Micromonospora sp. MPMI6T.</title>
        <authorList>
            <person name="Evv R."/>
            <person name="Podile A.R."/>
        </authorList>
    </citation>
    <scope>NUCLEOTIDE SEQUENCE [LARGE SCALE GENOMIC DNA]</scope>
    <source>
        <strain evidence="4 5">MPMI6</strain>
    </source>
</reference>
<comment type="caution">
    <text evidence="4">The sequence shown here is derived from an EMBL/GenBank/DDBJ whole genome shotgun (WGS) entry which is preliminary data.</text>
</comment>
<feature type="compositionally biased region" description="Gly residues" evidence="1">
    <location>
        <begin position="532"/>
        <end position="569"/>
    </location>
</feature>
<feature type="chain" id="PRO_5047053316" evidence="3">
    <location>
        <begin position="21"/>
        <end position="661"/>
    </location>
</feature>
<feature type="transmembrane region" description="Helical" evidence="2">
    <location>
        <begin position="273"/>
        <end position="297"/>
    </location>
</feature>
<evidence type="ECO:0000313" key="4">
    <source>
        <dbReference type="EMBL" id="MBO4205363.1"/>
    </source>
</evidence>
<evidence type="ECO:0000256" key="2">
    <source>
        <dbReference type="SAM" id="Phobius"/>
    </source>
</evidence>
<feature type="region of interest" description="Disordered" evidence="1">
    <location>
        <begin position="302"/>
        <end position="388"/>
    </location>
</feature>
<dbReference type="EMBL" id="WVUH01000022">
    <property type="protein sequence ID" value="MBO4205363.1"/>
    <property type="molecule type" value="Genomic_DNA"/>
</dbReference>